<name>A0A951UN42_9CYAN</name>
<protein>
    <submittedName>
        <fullName evidence="1">Uncharacterized protein</fullName>
    </submittedName>
</protein>
<accession>A0A951UN42</accession>
<evidence type="ECO:0000313" key="1">
    <source>
        <dbReference type="EMBL" id="MBW4660065.1"/>
    </source>
</evidence>
<proteinExistence type="predicted"/>
<dbReference type="EMBL" id="JAHHHD010000017">
    <property type="protein sequence ID" value="MBW4660065.1"/>
    <property type="molecule type" value="Genomic_DNA"/>
</dbReference>
<organism evidence="1 2">
    <name type="scientific">Drouetiella hepatica Uher 2000/2452</name>
    <dbReference type="NCBI Taxonomy" id="904376"/>
    <lineage>
        <taxon>Bacteria</taxon>
        <taxon>Bacillati</taxon>
        <taxon>Cyanobacteriota</taxon>
        <taxon>Cyanophyceae</taxon>
        <taxon>Oculatellales</taxon>
        <taxon>Oculatellaceae</taxon>
        <taxon>Drouetiella</taxon>
    </lineage>
</organism>
<sequence>MGNPDQPHKPSESLVKIPAPVHTVFFADLIKAFFIDISALLNFGINFCVRGWQRGSHIQYFIPKSGNASISTREIFSGNLSNRTTASRLFPIKSHLAGRAL</sequence>
<gene>
    <name evidence="1" type="ORF">KME15_15425</name>
</gene>
<reference evidence="1" key="2">
    <citation type="journal article" date="2022" name="Microbiol. Resour. Announc.">
        <title>Metagenome Sequencing to Explore Phylogenomics of Terrestrial Cyanobacteria.</title>
        <authorList>
            <person name="Ward R.D."/>
            <person name="Stajich J.E."/>
            <person name="Johansen J.R."/>
            <person name="Huntemann M."/>
            <person name="Clum A."/>
            <person name="Foster B."/>
            <person name="Foster B."/>
            <person name="Roux S."/>
            <person name="Palaniappan K."/>
            <person name="Varghese N."/>
            <person name="Mukherjee S."/>
            <person name="Reddy T.B.K."/>
            <person name="Daum C."/>
            <person name="Copeland A."/>
            <person name="Chen I.A."/>
            <person name="Ivanova N.N."/>
            <person name="Kyrpides N.C."/>
            <person name="Shapiro N."/>
            <person name="Eloe-Fadrosh E.A."/>
            <person name="Pietrasiak N."/>
        </authorList>
    </citation>
    <scope>NUCLEOTIDE SEQUENCE</scope>
    <source>
        <strain evidence="1">UHER 2000/2452</strain>
    </source>
</reference>
<reference evidence="1" key="1">
    <citation type="submission" date="2021-05" db="EMBL/GenBank/DDBJ databases">
        <authorList>
            <person name="Pietrasiak N."/>
            <person name="Ward R."/>
            <person name="Stajich J.E."/>
            <person name="Kurbessoian T."/>
        </authorList>
    </citation>
    <scope>NUCLEOTIDE SEQUENCE</scope>
    <source>
        <strain evidence="1">UHER 2000/2452</strain>
    </source>
</reference>
<evidence type="ECO:0000313" key="2">
    <source>
        <dbReference type="Proteomes" id="UP000757435"/>
    </source>
</evidence>
<dbReference type="Proteomes" id="UP000757435">
    <property type="component" value="Unassembled WGS sequence"/>
</dbReference>
<comment type="caution">
    <text evidence="1">The sequence shown here is derived from an EMBL/GenBank/DDBJ whole genome shotgun (WGS) entry which is preliminary data.</text>
</comment>
<dbReference type="AlphaFoldDB" id="A0A951UN42"/>